<dbReference type="KEGG" id="nnu:104598510"/>
<dbReference type="RefSeq" id="XP_010258914.1">
    <property type="nucleotide sequence ID" value="XM_010260612.2"/>
</dbReference>
<dbReference type="GO" id="GO:0019005">
    <property type="term" value="C:SCF ubiquitin ligase complex"/>
    <property type="evidence" value="ECO:0000318"/>
    <property type="project" value="GO_Central"/>
</dbReference>
<accession>A0A1U8AA44</accession>
<reference evidence="3" key="1">
    <citation type="submission" date="2025-08" db="UniProtKB">
        <authorList>
            <consortium name="RefSeq"/>
        </authorList>
    </citation>
    <scope>IDENTIFICATION</scope>
</reference>
<dbReference type="PANTHER" id="PTHR13318">
    <property type="entry name" value="PARTNER OF PAIRED, ISOFORM B-RELATED"/>
    <property type="match status" value="1"/>
</dbReference>
<dbReference type="InterPro" id="IPR032675">
    <property type="entry name" value="LRR_dom_sf"/>
</dbReference>
<evidence type="ECO:0000313" key="2">
    <source>
        <dbReference type="Proteomes" id="UP000189703"/>
    </source>
</evidence>
<dbReference type="AlphaFoldDB" id="A0A1U8AA44"/>
<organism evidence="2 3">
    <name type="scientific">Nelumbo nucifera</name>
    <name type="common">Sacred lotus</name>
    <dbReference type="NCBI Taxonomy" id="4432"/>
    <lineage>
        <taxon>Eukaryota</taxon>
        <taxon>Viridiplantae</taxon>
        <taxon>Streptophyta</taxon>
        <taxon>Embryophyta</taxon>
        <taxon>Tracheophyta</taxon>
        <taxon>Spermatophyta</taxon>
        <taxon>Magnoliopsida</taxon>
        <taxon>Proteales</taxon>
        <taxon>Nelumbonaceae</taxon>
        <taxon>Nelumbo</taxon>
    </lineage>
</organism>
<evidence type="ECO:0000313" key="3">
    <source>
        <dbReference type="RefSeq" id="XP_010258914.1"/>
    </source>
</evidence>
<gene>
    <name evidence="3" type="primary">LOC104598510</name>
</gene>
<dbReference type="OrthoDB" id="550575at2759"/>
<dbReference type="Gene3D" id="3.80.10.10">
    <property type="entry name" value="Ribonuclease Inhibitor"/>
    <property type="match status" value="3"/>
</dbReference>
<feature type="domain" description="F-box/LRR-repeat protein 15-like leucin rich repeat" evidence="1">
    <location>
        <begin position="231"/>
        <end position="374"/>
    </location>
</feature>
<keyword evidence="2" id="KW-1185">Reference proteome</keyword>
<dbReference type="SUPFAM" id="SSF52047">
    <property type="entry name" value="RNI-like"/>
    <property type="match status" value="2"/>
</dbReference>
<dbReference type="Pfam" id="PF25372">
    <property type="entry name" value="DUF7885"/>
    <property type="match status" value="1"/>
</dbReference>
<dbReference type="InterPro" id="IPR036047">
    <property type="entry name" value="F-box-like_dom_sf"/>
</dbReference>
<dbReference type="Gene3D" id="1.20.1280.50">
    <property type="match status" value="1"/>
</dbReference>
<dbReference type="GO" id="GO:0031146">
    <property type="term" value="P:SCF-dependent proteasomal ubiquitin-dependent protein catabolic process"/>
    <property type="evidence" value="ECO:0000318"/>
    <property type="project" value="GO_Central"/>
</dbReference>
<dbReference type="OMA" id="NNDMFRF"/>
<dbReference type="InterPro" id="IPR006553">
    <property type="entry name" value="Leu-rich_rpt_Cys-con_subtyp"/>
</dbReference>
<dbReference type="GeneID" id="104598510"/>
<dbReference type="Proteomes" id="UP000189703">
    <property type="component" value="Unplaced"/>
</dbReference>
<evidence type="ECO:0000259" key="1">
    <source>
        <dbReference type="Pfam" id="PF25372"/>
    </source>
</evidence>
<dbReference type="SUPFAM" id="SSF81383">
    <property type="entry name" value="F-box domain"/>
    <property type="match status" value="1"/>
</dbReference>
<sequence length="497" mass="56373">MQLTPKRKRKILRRPPSLPELWFKDPAIKRFLRTLHFRSLSSASASDFAAEDYDERSPRIWPEKSRYFGASNDLTALLSDELLLRIFSKLPDSQRNSNSLVCKRWLILHGRLVRSLKLFDWDFLESGRLVSRFPNLTDVDLVPACIDAPRNSGIFLTHKFVSFHLDSDFSSNGFNLIDEENLLPHASIDRGLRVIARGCPNLRKLVLIGATEIGLASIAEECPNLQELELHRCTDLSLRGIAACQNLQILKLIGNAYGCYRSVVSDIGLTILAHGCKRLVKLELIGCEGSYDGIKAIGQCCDMLEELTLSDHRMDKGWMAGLSFCRNLKTLRLQSCKKIDSNPGPAEYLGSCETLERLHLQRCQIRDRKSLKSLFFVCQGVREIVFQDCWGLDNAMFYFASICRRVKSLSLEGCSLLTTDGLESVVLYWKELKMLSVVSCNNIKDYEVTPALSSLFSVLKKLKWRPDSRSLLSSSVSGTGMRKKGRKFFKRVKSTRK</sequence>
<proteinExistence type="predicted"/>
<dbReference type="InterPro" id="IPR057207">
    <property type="entry name" value="FBXL15_LRR"/>
</dbReference>
<dbReference type="FunCoup" id="A0A1U8AA44">
    <property type="interactions" value="425"/>
</dbReference>
<dbReference type="eggNOG" id="KOG1947">
    <property type="taxonomic scope" value="Eukaryota"/>
</dbReference>
<dbReference type="PANTHER" id="PTHR13318:SF74">
    <property type="entry name" value="OS02G0658500 PROTEIN"/>
    <property type="match status" value="1"/>
</dbReference>
<dbReference type="SMART" id="SM00367">
    <property type="entry name" value="LRR_CC"/>
    <property type="match status" value="5"/>
</dbReference>
<protein>
    <submittedName>
        <fullName evidence="3">F-box protein At5g51380-like</fullName>
    </submittedName>
</protein>
<name>A0A1U8AA44_NELNU</name>
<dbReference type="FunFam" id="3.80.10.10:FF:001445">
    <property type="entry name" value="F-box protein At5g51380"/>
    <property type="match status" value="1"/>
</dbReference>
<dbReference type="InParanoid" id="A0A1U8AA44"/>